<reference evidence="1" key="1">
    <citation type="submission" date="2020-01" db="EMBL/GenBank/DDBJ databases">
        <authorList>
            <consortium name="DOE Joint Genome Institute"/>
            <person name="Haridas S."/>
            <person name="Albert R."/>
            <person name="Binder M."/>
            <person name="Bloem J."/>
            <person name="Labutti K."/>
            <person name="Salamov A."/>
            <person name="Andreopoulos B."/>
            <person name="Baker S.E."/>
            <person name="Barry K."/>
            <person name="Bills G."/>
            <person name="Bluhm B.H."/>
            <person name="Cannon C."/>
            <person name="Castanera R."/>
            <person name="Culley D.E."/>
            <person name="Daum C."/>
            <person name="Ezra D."/>
            <person name="Gonzalez J.B."/>
            <person name="Henrissat B."/>
            <person name="Kuo A."/>
            <person name="Liang C."/>
            <person name="Lipzen A."/>
            <person name="Lutzoni F."/>
            <person name="Magnuson J."/>
            <person name="Mondo S."/>
            <person name="Nolan M."/>
            <person name="Ohm R."/>
            <person name="Pangilinan J."/>
            <person name="Park H.-J."/>
            <person name="Ramirez L."/>
            <person name="Alfaro M."/>
            <person name="Sun H."/>
            <person name="Tritt A."/>
            <person name="Yoshinaga Y."/>
            <person name="Zwiers L.-H."/>
            <person name="Turgeon B.G."/>
            <person name="Goodwin S.B."/>
            <person name="Spatafora J.W."/>
            <person name="Crous P.W."/>
            <person name="Grigoriev I.V."/>
        </authorList>
    </citation>
    <scope>NUCLEOTIDE SEQUENCE</scope>
    <source>
        <strain evidence="1">CBS 394.84</strain>
    </source>
</reference>
<dbReference type="EMBL" id="ML976617">
    <property type="protein sequence ID" value="KAF1843936.1"/>
    <property type="molecule type" value="Genomic_DNA"/>
</dbReference>
<name>A0A9P4L6G8_9PLEO</name>
<protein>
    <submittedName>
        <fullName evidence="1">Uncharacterized protein</fullName>
    </submittedName>
</protein>
<evidence type="ECO:0000313" key="1">
    <source>
        <dbReference type="EMBL" id="KAF1843936.1"/>
    </source>
</evidence>
<dbReference type="OrthoDB" id="410701at2759"/>
<sequence>MPLILSLAAPGSPNRLGRRATHLAIHLPPRLPVVRHQQHRLLALAIHPPWTRTLSLPSNQPSPSWTYGSLPARRYEHPHAFRRNHSAQRPGDAFTSDLTTNRLKAAEVKDQRGHPVQTPEDEDFPESFLDAFIFSLSRDESLNTGQLWEHKIDVAKDDVPFRAQLSRTARKAMRPSRPAQVLASIQGSARDLYMIAPPGKVDLSYRRPRPHDTGDIKRPSPKPLWSTDNADLLPEPVSLYSILARFLRHDTASPSAESEFKFTQLELHLLHSKGYSPDSISKWASTLVESRCRVAVETFKPGAEVPPLFLLLLYLRRKHVRAFALDVIMRHVGYRSRIEPITWAALKLIVIRLLRHARELWPESVPWIATLFATEAARLHDDEDGSKPLSPSMLSDVTQFCNNLLLLLSLPADNQPIISSMYQEKAQFQVLQYMASRSPAISVSRLGFRSVTRNQLAHAKTPSEQEWAELKGPSWPPWKENRTAMDEDKGYEFGASRASKIMHRMYEAGYGGRIWEEMAEVYAGWDTDYSPTIQTRTSVPSFSTQYKDRAHLRSLLWAGRIRTTRTRREAWACFLAHEMTGVADQQEIYIAMFEKLYYPTLSTSPDRASSLDLEEEFEQPTADMLPGDMKEVIPDPTSPLHYVFLNEPVPTYKQLYHRMYTRHLSPSNRLLAFLLETCPDFNMALDILDTTQHDGINHLFLGKHDNNSLIQATPGYLFKAFIHFLCRFGSIDRPPIREPTLVAPEQHAHLLRSDRQYLLEYAHALLSHYKPKYRPAWTVYVDKMVQHKTSMMAGNSIRYNIVCKVFEHMEDIDLDIDDGLFRLMCTATQYAAQTANHWSTSTEDARNIFLTGSSRLRILFRGLVGANTDVQSTNPIRDSYDTIPPHIPGPAELHAYVRALGTLHDYEGLYSFSTWLMKHHVEVRQRAEARYSGSRLLFRTLVALRAAVDGVFEIGPSQGMGGSAEIAQLIKAQIGSIEGWGGWPAQEYVDIYIKGQLKADMPGVGGQ</sequence>
<keyword evidence="2" id="KW-1185">Reference proteome</keyword>
<gene>
    <name evidence="1" type="ORF">K460DRAFT_418918</name>
</gene>
<comment type="caution">
    <text evidence="1">The sequence shown here is derived from an EMBL/GenBank/DDBJ whole genome shotgun (WGS) entry which is preliminary data.</text>
</comment>
<dbReference type="GeneID" id="63855221"/>
<proteinExistence type="predicted"/>
<evidence type="ECO:0000313" key="2">
    <source>
        <dbReference type="Proteomes" id="UP000800039"/>
    </source>
</evidence>
<dbReference type="RefSeq" id="XP_040786499.1">
    <property type="nucleotide sequence ID" value="XM_040937971.1"/>
</dbReference>
<accession>A0A9P4L6G8</accession>
<organism evidence="1 2">
    <name type="scientific">Cucurbitaria berberidis CBS 394.84</name>
    <dbReference type="NCBI Taxonomy" id="1168544"/>
    <lineage>
        <taxon>Eukaryota</taxon>
        <taxon>Fungi</taxon>
        <taxon>Dikarya</taxon>
        <taxon>Ascomycota</taxon>
        <taxon>Pezizomycotina</taxon>
        <taxon>Dothideomycetes</taxon>
        <taxon>Pleosporomycetidae</taxon>
        <taxon>Pleosporales</taxon>
        <taxon>Pleosporineae</taxon>
        <taxon>Cucurbitariaceae</taxon>
        <taxon>Cucurbitaria</taxon>
    </lineage>
</organism>
<dbReference type="AlphaFoldDB" id="A0A9P4L6G8"/>
<dbReference type="Proteomes" id="UP000800039">
    <property type="component" value="Unassembled WGS sequence"/>
</dbReference>